<evidence type="ECO:0000313" key="2">
    <source>
        <dbReference type="Proteomes" id="UP000254253"/>
    </source>
</evidence>
<proteinExistence type="predicted"/>
<evidence type="ECO:0000313" key="1">
    <source>
        <dbReference type="EMBL" id="SUT91933.1"/>
    </source>
</evidence>
<organism evidence="1 2">
    <name type="scientific">Actinobacillus lignieresii</name>
    <dbReference type="NCBI Taxonomy" id="720"/>
    <lineage>
        <taxon>Bacteria</taxon>
        <taxon>Pseudomonadati</taxon>
        <taxon>Pseudomonadota</taxon>
        <taxon>Gammaproteobacteria</taxon>
        <taxon>Pasteurellales</taxon>
        <taxon>Pasteurellaceae</taxon>
        <taxon>Actinobacillus</taxon>
    </lineage>
</organism>
<sequence length="30" mass="3492">MKNKFILFAAISGFFVLLSVLSLHTDWQKH</sequence>
<dbReference type="AlphaFoldDB" id="A0A380TTR4"/>
<accession>A0A380TTR4</accession>
<protein>
    <submittedName>
        <fullName evidence="1">Uncharacterized protein</fullName>
    </submittedName>
</protein>
<name>A0A380TTR4_ACTLI</name>
<gene>
    <name evidence="1" type="ORF">NCTC4191_00684</name>
</gene>
<reference evidence="1 2" key="1">
    <citation type="submission" date="2018-06" db="EMBL/GenBank/DDBJ databases">
        <authorList>
            <consortium name="Pathogen Informatics"/>
            <person name="Doyle S."/>
        </authorList>
    </citation>
    <scope>NUCLEOTIDE SEQUENCE [LARGE SCALE GENOMIC DNA]</scope>
    <source>
        <strain evidence="1 2">NCTC4191</strain>
    </source>
</reference>
<keyword evidence="2" id="KW-1185">Reference proteome</keyword>
<dbReference type="Proteomes" id="UP000254253">
    <property type="component" value="Unassembled WGS sequence"/>
</dbReference>
<dbReference type="EMBL" id="UFRN01000002">
    <property type="protein sequence ID" value="SUT91933.1"/>
    <property type="molecule type" value="Genomic_DNA"/>
</dbReference>